<evidence type="ECO:0000256" key="7">
    <source>
        <dbReference type="ARBA" id="ARBA00023053"/>
    </source>
</evidence>
<evidence type="ECO:0000256" key="2">
    <source>
        <dbReference type="ARBA" id="ARBA00007193"/>
    </source>
</evidence>
<keyword evidence="7" id="KW-0915">Sodium</keyword>
<sequence>MNFTAKLLAKFFFDVSFRQMVKQHKILKRKRSRFLEETSKFCQNSTLHGIGELYRADNKTVRVFWMIIVIGAFGASIYGCYAILDQYMEAPVIASYIVTQPSQPTLRIPDSKYSLI</sequence>
<keyword evidence="15" id="KW-1185">Reference proteome</keyword>
<keyword evidence="6 14" id="KW-1133">Transmembrane helix</keyword>
<keyword evidence="4 13" id="KW-0894">Sodium channel</keyword>
<keyword evidence="5 13" id="KW-0812">Transmembrane</keyword>
<evidence type="ECO:0000313" key="15">
    <source>
        <dbReference type="Proteomes" id="UP000887565"/>
    </source>
</evidence>
<dbReference type="AlphaFoldDB" id="A0A915IK77"/>
<dbReference type="GO" id="GO:0005272">
    <property type="term" value="F:sodium channel activity"/>
    <property type="evidence" value="ECO:0007669"/>
    <property type="project" value="UniProtKB-KW"/>
</dbReference>
<proteinExistence type="inferred from homology"/>
<protein>
    <submittedName>
        <fullName evidence="16">Uncharacterized protein</fullName>
    </submittedName>
</protein>
<evidence type="ECO:0000256" key="4">
    <source>
        <dbReference type="ARBA" id="ARBA00022461"/>
    </source>
</evidence>
<dbReference type="GO" id="GO:0016020">
    <property type="term" value="C:membrane"/>
    <property type="evidence" value="ECO:0007669"/>
    <property type="project" value="UniProtKB-SubCell"/>
</dbReference>
<accession>A0A915IK77</accession>
<evidence type="ECO:0000256" key="3">
    <source>
        <dbReference type="ARBA" id="ARBA00022448"/>
    </source>
</evidence>
<evidence type="ECO:0000256" key="11">
    <source>
        <dbReference type="ARBA" id="ARBA00023201"/>
    </source>
</evidence>
<name>A0A915IK77_ROMCU</name>
<evidence type="ECO:0000256" key="13">
    <source>
        <dbReference type="RuleBase" id="RU000679"/>
    </source>
</evidence>
<evidence type="ECO:0000313" key="16">
    <source>
        <dbReference type="WBParaSite" id="nRc.2.0.1.t14582-RA"/>
    </source>
</evidence>
<evidence type="ECO:0000256" key="9">
    <source>
        <dbReference type="ARBA" id="ARBA00023136"/>
    </source>
</evidence>
<comment type="subcellular location">
    <subcellularLocation>
        <location evidence="1">Membrane</location>
        <topology evidence="1">Multi-pass membrane protein</topology>
    </subcellularLocation>
</comment>
<keyword evidence="10" id="KW-0325">Glycoprotein</keyword>
<evidence type="ECO:0000256" key="8">
    <source>
        <dbReference type="ARBA" id="ARBA00023065"/>
    </source>
</evidence>
<dbReference type="InterPro" id="IPR001873">
    <property type="entry name" value="ENaC"/>
</dbReference>
<evidence type="ECO:0000256" key="14">
    <source>
        <dbReference type="SAM" id="Phobius"/>
    </source>
</evidence>
<evidence type="ECO:0000256" key="1">
    <source>
        <dbReference type="ARBA" id="ARBA00004141"/>
    </source>
</evidence>
<evidence type="ECO:0000256" key="6">
    <source>
        <dbReference type="ARBA" id="ARBA00022989"/>
    </source>
</evidence>
<evidence type="ECO:0000256" key="5">
    <source>
        <dbReference type="ARBA" id="ARBA00022692"/>
    </source>
</evidence>
<keyword evidence="9 14" id="KW-0472">Membrane</keyword>
<organism evidence="15 16">
    <name type="scientific">Romanomermis culicivorax</name>
    <name type="common">Nematode worm</name>
    <dbReference type="NCBI Taxonomy" id="13658"/>
    <lineage>
        <taxon>Eukaryota</taxon>
        <taxon>Metazoa</taxon>
        <taxon>Ecdysozoa</taxon>
        <taxon>Nematoda</taxon>
        <taxon>Enoplea</taxon>
        <taxon>Dorylaimia</taxon>
        <taxon>Mermithida</taxon>
        <taxon>Mermithoidea</taxon>
        <taxon>Mermithidae</taxon>
        <taxon>Romanomermis</taxon>
    </lineage>
</organism>
<dbReference type="Pfam" id="PF00858">
    <property type="entry name" value="ASC"/>
    <property type="match status" value="1"/>
</dbReference>
<keyword evidence="8 13" id="KW-0406">Ion transport</keyword>
<evidence type="ECO:0000256" key="12">
    <source>
        <dbReference type="ARBA" id="ARBA00023303"/>
    </source>
</evidence>
<dbReference type="Proteomes" id="UP000887565">
    <property type="component" value="Unplaced"/>
</dbReference>
<comment type="similarity">
    <text evidence="2 13">Belongs to the amiloride-sensitive sodium channel (TC 1.A.6) family.</text>
</comment>
<keyword evidence="3 13" id="KW-0813">Transport</keyword>
<evidence type="ECO:0000256" key="10">
    <source>
        <dbReference type="ARBA" id="ARBA00023180"/>
    </source>
</evidence>
<dbReference type="WBParaSite" id="nRc.2.0.1.t14582-RA">
    <property type="protein sequence ID" value="nRc.2.0.1.t14582-RA"/>
    <property type="gene ID" value="nRc.2.0.1.g14582"/>
</dbReference>
<keyword evidence="11 13" id="KW-0739">Sodium transport</keyword>
<keyword evidence="12 13" id="KW-0407">Ion channel</keyword>
<reference evidence="16" key="1">
    <citation type="submission" date="2022-11" db="UniProtKB">
        <authorList>
            <consortium name="WormBaseParasite"/>
        </authorList>
    </citation>
    <scope>IDENTIFICATION</scope>
</reference>
<feature type="transmembrane region" description="Helical" evidence="14">
    <location>
        <begin position="63"/>
        <end position="84"/>
    </location>
</feature>